<comment type="caution">
    <text evidence="1">The sequence shown here is derived from an EMBL/GenBank/DDBJ whole genome shotgun (WGS) entry which is preliminary data.</text>
</comment>
<proteinExistence type="predicted"/>
<keyword evidence="2" id="KW-1185">Reference proteome</keyword>
<dbReference type="Proteomes" id="UP001157440">
    <property type="component" value="Unassembled WGS sequence"/>
</dbReference>
<sequence length="99" mass="10274">MAAALAFAPMAVLVMPTMVDGRRGATTPVVHAFADHDHGAGRHAEDDLADHAQSRAQDAMPVLAPAAGGAAWTATTFPVGDRPVHAAGRVREPFEPLRA</sequence>
<dbReference type="AlphaFoldDB" id="A0AA37TKS8"/>
<accession>A0AA37TKS8</accession>
<evidence type="ECO:0000313" key="1">
    <source>
        <dbReference type="EMBL" id="GLS72814.1"/>
    </source>
</evidence>
<evidence type="ECO:0000313" key="2">
    <source>
        <dbReference type="Proteomes" id="UP001157440"/>
    </source>
</evidence>
<dbReference type="EMBL" id="BSPL01000023">
    <property type="protein sequence ID" value="GLS72814.1"/>
    <property type="molecule type" value="Genomic_DNA"/>
</dbReference>
<dbReference type="RefSeq" id="WP_071000283.1">
    <property type="nucleotide sequence ID" value="NZ_JBHSWL010000001.1"/>
</dbReference>
<organism evidence="1 2">
    <name type="scientific">Methylobacterium tardum</name>
    <dbReference type="NCBI Taxonomy" id="374432"/>
    <lineage>
        <taxon>Bacteria</taxon>
        <taxon>Pseudomonadati</taxon>
        <taxon>Pseudomonadota</taxon>
        <taxon>Alphaproteobacteria</taxon>
        <taxon>Hyphomicrobiales</taxon>
        <taxon>Methylobacteriaceae</taxon>
        <taxon>Methylobacterium</taxon>
    </lineage>
</organism>
<protein>
    <submittedName>
        <fullName evidence="1">Uncharacterized protein</fullName>
    </submittedName>
</protein>
<name>A0AA37TKS8_9HYPH</name>
<reference evidence="2" key="1">
    <citation type="journal article" date="2019" name="Int. J. Syst. Evol. Microbiol.">
        <title>The Global Catalogue of Microorganisms (GCM) 10K type strain sequencing project: providing services to taxonomists for standard genome sequencing and annotation.</title>
        <authorList>
            <consortium name="The Broad Institute Genomics Platform"/>
            <consortium name="The Broad Institute Genome Sequencing Center for Infectious Disease"/>
            <person name="Wu L."/>
            <person name="Ma J."/>
        </authorList>
    </citation>
    <scope>NUCLEOTIDE SEQUENCE [LARGE SCALE GENOMIC DNA]</scope>
    <source>
        <strain evidence="2">NBRC 103632</strain>
    </source>
</reference>
<gene>
    <name evidence="1" type="ORF">GCM10007890_48290</name>
</gene>